<sequence length="177" mass="19431">MNIACLGWGSLLWKPGPLPVSGEWHADGPWLPIELSRIGDNGELATAVCLNAPAVQVFWALLAVDTLEQACKALRQREQIPQDRNDGIGVLIAQGSPVGPLAEWAQQRQIDAVIWTALPPRSANNEGLVPTIDDAIAYLRSLEGEKREHARNYLAQVPQQLDTPYRRAISQQLGWNG</sequence>
<keyword evidence="2" id="KW-1185">Reference proteome</keyword>
<gene>
    <name evidence="1" type="ORF">B1H58_19200</name>
</gene>
<dbReference type="EMBL" id="CP019706">
    <property type="protein sequence ID" value="ARJ43967.1"/>
    <property type="molecule type" value="Genomic_DNA"/>
</dbReference>
<dbReference type="KEGG" id="palh:B1H58_19200"/>
<dbReference type="Proteomes" id="UP000192900">
    <property type="component" value="Chromosome"/>
</dbReference>
<dbReference type="RefSeq" id="WP_085072014.1">
    <property type="nucleotide sequence ID" value="NZ_CP019706.1"/>
</dbReference>
<organism evidence="1 2">
    <name type="scientific">Pantoea alhagi</name>
    <dbReference type="NCBI Taxonomy" id="1891675"/>
    <lineage>
        <taxon>Bacteria</taxon>
        <taxon>Pseudomonadati</taxon>
        <taxon>Pseudomonadota</taxon>
        <taxon>Gammaproteobacteria</taxon>
        <taxon>Enterobacterales</taxon>
        <taxon>Erwiniaceae</taxon>
        <taxon>Pantoea</taxon>
    </lineage>
</organism>
<evidence type="ECO:0000313" key="1">
    <source>
        <dbReference type="EMBL" id="ARJ43967.1"/>
    </source>
</evidence>
<dbReference type="OrthoDB" id="262743at2"/>
<evidence type="ECO:0000313" key="2">
    <source>
        <dbReference type="Proteomes" id="UP000192900"/>
    </source>
</evidence>
<accession>A0A1W6BA73</accession>
<dbReference type="AlphaFoldDB" id="A0A1W6BA73"/>
<protein>
    <submittedName>
        <fullName evidence="1">Uncharacterized protein</fullName>
    </submittedName>
</protein>
<name>A0A1W6BA73_9GAMM</name>
<proteinExistence type="predicted"/>
<reference evidence="1 2" key="1">
    <citation type="submission" date="2017-02" db="EMBL/GenBank/DDBJ databases">
        <title>Complete genome sequence of the drought resistance-promoting endophyte Pantoea alhagi LTYR-11Z.</title>
        <authorList>
            <person name="Zhang L."/>
        </authorList>
    </citation>
    <scope>NUCLEOTIDE SEQUENCE [LARGE SCALE GENOMIC DNA]</scope>
    <source>
        <strain evidence="1 2">LTYR-11Z</strain>
    </source>
</reference>